<dbReference type="InterPro" id="IPR024370">
    <property type="entry name" value="PBP_domain"/>
</dbReference>
<reference evidence="4" key="1">
    <citation type="submission" date="2020-01" db="EMBL/GenBank/DDBJ databases">
        <title>'Steroidobacter agaridevorans' sp. nov., agar-degrading bacteria isolated from rhizosphere soils.</title>
        <authorList>
            <person name="Ikenaga M."/>
            <person name="Kataoka M."/>
            <person name="Murouchi A."/>
            <person name="Katsuragi S."/>
            <person name="Sakai M."/>
        </authorList>
    </citation>
    <scope>NUCLEOTIDE SEQUENCE [LARGE SCALE GENOMIC DNA]</scope>
    <source>
        <strain evidence="4">YU21-B</strain>
    </source>
</reference>
<dbReference type="RefSeq" id="WP_161815859.1">
    <property type="nucleotide sequence ID" value="NZ_BLJN01000008.1"/>
</dbReference>
<proteinExistence type="predicted"/>
<dbReference type="Proteomes" id="UP000445000">
    <property type="component" value="Unassembled WGS sequence"/>
</dbReference>
<keyword evidence="4" id="KW-1185">Reference proteome</keyword>
<accession>A0A829YLF8</accession>
<feature type="signal peptide" evidence="1">
    <location>
        <begin position="1"/>
        <end position="21"/>
    </location>
</feature>
<evidence type="ECO:0000259" key="2">
    <source>
        <dbReference type="Pfam" id="PF12849"/>
    </source>
</evidence>
<comment type="caution">
    <text evidence="3">The sequence shown here is derived from an EMBL/GenBank/DDBJ whole genome shotgun (WGS) entry which is preliminary data.</text>
</comment>
<dbReference type="Gene3D" id="3.40.190.10">
    <property type="entry name" value="Periplasmic binding protein-like II"/>
    <property type="match status" value="2"/>
</dbReference>
<evidence type="ECO:0000313" key="3">
    <source>
        <dbReference type="EMBL" id="GFE84264.1"/>
    </source>
</evidence>
<dbReference type="AlphaFoldDB" id="A0A829YLF8"/>
<evidence type="ECO:0000256" key="1">
    <source>
        <dbReference type="SAM" id="SignalP"/>
    </source>
</evidence>
<organism evidence="3 4">
    <name type="scientific">Steroidobacter agaridevorans</name>
    <dbReference type="NCBI Taxonomy" id="2695856"/>
    <lineage>
        <taxon>Bacteria</taxon>
        <taxon>Pseudomonadati</taxon>
        <taxon>Pseudomonadota</taxon>
        <taxon>Gammaproteobacteria</taxon>
        <taxon>Steroidobacterales</taxon>
        <taxon>Steroidobacteraceae</taxon>
        <taxon>Steroidobacter</taxon>
    </lineage>
</organism>
<feature type="chain" id="PRO_5032651961" description="PBP domain-containing protein" evidence="1">
    <location>
        <begin position="22"/>
        <end position="424"/>
    </location>
</feature>
<gene>
    <name evidence="3" type="ORF">GCM10011487_62640</name>
</gene>
<feature type="domain" description="PBP" evidence="2">
    <location>
        <begin position="202"/>
        <end position="319"/>
    </location>
</feature>
<dbReference type="Pfam" id="PF12849">
    <property type="entry name" value="PBP_like_2"/>
    <property type="match status" value="1"/>
</dbReference>
<name>A0A829YLF8_9GAMM</name>
<keyword evidence="1" id="KW-0732">Signal</keyword>
<evidence type="ECO:0000313" key="4">
    <source>
        <dbReference type="Proteomes" id="UP000445000"/>
    </source>
</evidence>
<protein>
    <recommendedName>
        <fullName evidence="2">PBP domain-containing protein</fullName>
    </recommendedName>
</protein>
<dbReference type="EMBL" id="BLJN01000008">
    <property type="protein sequence ID" value="GFE84264.1"/>
    <property type="molecule type" value="Genomic_DNA"/>
</dbReference>
<sequence length="424" mass="43687">MRNVKIAAALAAVCAGGSAYALPPDTAHQINLVVAGASAQRNTFQQEFTAICQAGTLDLYQASPTTNQDFRAYSCTLNASGLPASIAGRSAIVYYRSEGGSVYGVGPLAKNLQVKRLLVNSSCTRATPPSFGGCSVSGYNLTTDAGSGNLTNSVVDLGVSDVEPARFVGENWPAVGTSALGAEPTNTQFNTISSQTATGTVFGILVNSSVAVTDLSRQDINSIFTGQYGTWDQVADADNTTGPTGEITVCRREPGSGTQTSASIYFNGQGCPGGYPFVAFPSGPLFGNPVIENGTSSSMNTCVANNPSAIGIQTYTAAAPAGTKWVTINGKQPGKVAAALGDYDFWFESTFNKDEVIAAKPLENALADFLISRARNASTIPVNDSVFALSNGGANLPVIPVANDRPIGLGTRGGNSCLPPQGTF</sequence>
<dbReference type="SUPFAM" id="SSF53850">
    <property type="entry name" value="Periplasmic binding protein-like II"/>
    <property type="match status" value="1"/>
</dbReference>